<dbReference type="Gene3D" id="3.30.920.30">
    <property type="entry name" value="Hypothetical protein"/>
    <property type="match status" value="1"/>
</dbReference>
<keyword evidence="6" id="KW-0694">RNA-binding</keyword>
<reference evidence="8 9" key="1">
    <citation type="submission" date="2020-04" db="EMBL/GenBank/DDBJ databases">
        <title>Draft genome of Pyxidicoccus fallax type strain.</title>
        <authorList>
            <person name="Whitworth D.E."/>
        </authorList>
    </citation>
    <scope>NUCLEOTIDE SEQUENCE [LARGE SCALE GENOMIC DNA]</scope>
    <source>
        <strain evidence="8 9">DSM 14698</strain>
    </source>
</reference>
<dbReference type="SUPFAM" id="SSF54786">
    <property type="entry name" value="YcfA/nrd intein domain"/>
    <property type="match status" value="1"/>
</dbReference>
<keyword evidence="3" id="KW-0540">Nuclease</keyword>
<dbReference type="Pfam" id="PF07927">
    <property type="entry name" value="HicA_toxin"/>
    <property type="match status" value="1"/>
</dbReference>
<evidence type="ECO:0000256" key="3">
    <source>
        <dbReference type="ARBA" id="ARBA00022722"/>
    </source>
</evidence>
<evidence type="ECO:0000313" key="9">
    <source>
        <dbReference type="Proteomes" id="UP000518300"/>
    </source>
</evidence>
<keyword evidence="7" id="KW-0346">Stress response</keyword>
<dbReference type="GO" id="GO:0003729">
    <property type="term" value="F:mRNA binding"/>
    <property type="evidence" value="ECO:0007669"/>
    <property type="project" value="InterPro"/>
</dbReference>
<dbReference type="RefSeq" id="WP_169347288.1">
    <property type="nucleotide sequence ID" value="NZ_JABBJJ010000118.1"/>
</dbReference>
<accession>A0A848LJX9</accession>
<evidence type="ECO:0000256" key="5">
    <source>
        <dbReference type="ARBA" id="ARBA00022801"/>
    </source>
</evidence>
<sequence>MSHRPRIRELVQALERLGCRASRRRRGSHQKWTTPGGAAMSLVIARPGDEVSRTVLTHVQRILRREQLSIDLQAD</sequence>
<evidence type="ECO:0000256" key="4">
    <source>
        <dbReference type="ARBA" id="ARBA00022759"/>
    </source>
</evidence>
<gene>
    <name evidence="8" type="ORF">HG543_24595</name>
</gene>
<dbReference type="InterPro" id="IPR012933">
    <property type="entry name" value="HicA_mRNA_interferase"/>
</dbReference>
<dbReference type="GO" id="GO:0004519">
    <property type="term" value="F:endonuclease activity"/>
    <property type="evidence" value="ECO:0007669"/>
    <property type="project" value="UniProtKB-KW"/>
</dbReference>
<proteinExistence type="inferred from homology"/>
<dbReference type="Proteomes" id="UP000518300">
    <property type="component" value="Unassembled WGS sequence"/>
</dbReference>
<name>A0A848LJX9_9BACT</name>
<comment type="caution">
    <text evidence="8">The sequence shown here is derived from an EMBL/GenBank/DDBJ whole genome shotgun (WGS) entry which is preliminary data.</text>
</comment>
<dbReference type="InterPro" id="IPR038570">
    <property type="entry name" value="HicA_sf"/>
</dbReference>
<keyword evidence="5" id="KW-0378">Hydrolase</keyword>
<keyword evidence="4" id="KW-0255">Endonuclease</keyword>
<keyword evidence="2" id="KW-1277">Toxin-antitoxin system</keyword>
<keyword evidence="9" id="KW-1185">Reference proteome</keyword>
<evidence type="ECO:0000256" key="6">
    <source>
        <dbReference type="ARBA" id="ARBA00022884"/>
    </source>
</evidence>
<evidence type="ECO:0000313" key="8">
    <source>
        <dbReference type="EMBL" id="NMO18012.1"/>
    </source>
</evidence>
<evidence type="ECO:0000256" key="2">
    <source>
        <dbReference type="ARBA" id="ARBA00022649"/>
    </source>
</evidence>
<protein>
    <submittedName>
        <fullName evidence="8">Type II toxin-antitoxin system HicA family toxin</fullName>
    </submittedName>
</protein>
<evidence type="ECO:0000256" key="7">
    <source>
        <dbReference type="ARBA" id="ARBA00023016"/>
    </source>
</evidence>
<organism evidence="8 9">
    <name type="scientific">Pyxidicoccus fallax</name>
    <dbReference type="NCBI Taxonomy" id="394095"/>
    <lineage>
        <taxon>Bacteria</taxon>
        <taxon>Pseudomonadati</taxon>
        <taxon>Myxococcota</taxon>
        <taxon>Myxococcia</taxon>
        <taxon>Myxococcales</taxon>
        <taxon>Cystobacterineae</taxon>
        <taxon>Myxococcaceae</taxon>
        <taxon>Pyxidicoccus</taxon>
    </lineage>
</organism>
<dbReference type="EMBL" id="JABBJJ010000118">
    <property type="protein sequence ID" value="NMO18012.1"/>
    <property type="molecule type" value="Genomic_DNA"/>
</dbReference>
<dbReference type="AlphaFoldDB" id="A0A848LJX9"/>
<evidence type="ECO:0000256" key="1">
    <source>
        <dbReference type="ARBA" id="ARBA00006620"/>
    </source>
</evidence>
<comment type="similarity">
    <text evidence="1">Belongs to the HicA mRNA interferase family.</text>
</comment>
<dbReference type="GO" id="GO:0016787">
    <property type="term" value="F:hydrolase activity"/>
    <property type="evidence" value="ECO:0007669"/>
    <property type="project" value="UniProtKB-KW"/>
</dbReference>